<dbReference type="AlphaFoldDB" id="A0A1B7LUG2"/>
<evidence type="ECO:0000313" key="1">
    <source>
        <dbReference type="EMBL" id="OAV51028.1"/>
    </source>
</evidence>
<evidence type="ECO:0008006" key="3">
    <source>
        <dbReference type="Google" id="ProtNLM"/>
    </source>
</evidence>
<gene>
    <name evidence="1" type="ORF">A6F49_02650</name>
</gene>
<dbReference type="Gene3D" id="3.30.450.20">
    <property type="entry name" value="PAS domain"/>
    <property type="match status" value="1"/>
</dbReference>
<sequence>MVFESISAVGTKFAEIVQPHVDETQSINIASATRKDLFLAAANYLEQHPADGVGLIFQRELMAASSPELEWWIRDGEKFTRQEFVNDPDSPLFYDYEQLEWFRGGFGAEARTVAGPYIDYLGVNDYVTTWTIPFVIHDRTVGVVGIDIKISTLEKVLIPKLLKAVDRRAALVNENKQIIVSTIGPLPSGTLVETVPEGYVVLPLEVDKLDLALLVKSE</sequence>
<dbReference type="EMBL" id="LXEY01000118">
    <property type="protein sequence ID" value="OAV51028.1"/>
    <property type="molecule type" value="Genomic_DNA"/>
</dbReference>
<dbReference type="Proteomes" id="UP000078292">
    <property type="component" value="Unassembled WGS sequence"/>
</dbReference>
<proteinExistence type="predicted"/>
<protein>
    <recommendedName>
        <fullName evidence="3">Cache domain-containing protein</fullName>
    </recommendedName>
</protein>
<keyword evidence="2" id="KW-1185">Reference proteome</keyword>
<comment type="caution">
    <text evidence="1">The sequence shown here is derived from an EMBL/GenBank/DDBJ whole genome shotgun (WGS) entry which is preliminary data.</text>
</comment>
<evidence type="ECO:0000313" key="2">
    <source>
        <dbReference type="Proteomes" id="UP000078292"/>
    </source>
</evidence>
<accession>A0A1B7LUG2</accession>
<organism evidence="1 2">
    <name type="scientific">Enteractinococcus helveticum</name>
    <dbReference type="NCBI Taxonomy" id="1837282"/>
    <lineage>
        <taxon>Bacteria</taxon>
        <taxon>Bacillati</taxon>
        <taxon>Actinomycetota</taxon>
        <taxon>Actinomycetes</taxon>
        <taxon>Micrococcales</taxon>
        <taxon>Micrococcaceae</taxon>
    </lineage>
</organism>
<dbReference type="CDD" id="cd12913">
    <property type="entry name" value="PDC1_MCP_like"/>
    <property type="match status" value="1"/>
</dbReference>
<reference evidence="1 2" key="1">
    <citation type="submission" date="2016-04" db="EMBL/GenBank/DDBJ databases">
        <title>First whole genome shotgun sequence of the bacterium Enteractinococcus sp. strain UASWS1574.</title>
        <authorList>
            <person name="Crovadore J."/>
            <person name="Chablais R."/>
            <person name="Lefort F."/>
        </authorList>
    </citation>
    <scope>NUCLEOTIDE SEQUENCE [LARGE SCALE GENOMIC DNA]</scope>
    <source>
        <strain evidence="1 2">UASWS1574</strain>
    </source>
</reference>
<dbReference type="Pfam" id="PF22673">
    <property type="entry name" value="MCP-like_PDC_1"/>
    <property type="match status" value="1"/>
</dbReference>
<dbReference type="STRING" id="1837282.A6F49_02650"/>
<name>A0A1B7LUG2_9MICC</name>